<feature type="domain" description="Cyclic nucleotide-binding" evidence="4">
    <location>
        <begin position="63"/>
        <end position="136"/>
    </location>
</feature>
<dbReference type="SUPFAM" id="SSF46785">
    <property type="entry name" value="Winged helix' DNA-binding domain"/>
    <property type="match status" value="1"/>
</dbReference>
<dbReference type="AlphaFoldDB" id="A0A365XQA3"/>
<dbReference type="EMBL" id="QFFJ01000002">
    <property type="protein sequence ID" value="RBL88320.1"/>
    <property type="molecule type" value="Genomic_DNA"/>
</dbReference>
<dbReference type="PROSITE" id="PS51063">
    <property type="entry name" value="HTH_CRP_2"/>
    <property type="match status" value="1"/>
</dbReference>
<dbReference type="PANTHER" id="PTHR24567">
    <property type="entry name" value="CRP FAMILY TRANSCRIPTIONAL REGULATORY PROTEIN"/>
    <property type="match status" value="1"/>
</dbReference>
<dbReference type="InterPro" id="IPR036390">
    <property type="entry name" value="WH_DNA-bd_sf"/>
</dbReference>
<keyword evidence="2" id="KW-0238">DNA-binding</keyword>
<comment type="caution">
    <text evidence="6">The sequence shown here is derived from an EMBL/GenBank/DDBJ whole genome shotgun (WGS) entry which is preliminary data.</text>
</comment>
<dbReference type="PANTHER" id="PTHR24567:SF26">
    <property type="entry name" value="REGULATORY PROTEIN YEIL"/>
    <property type="match status" value="1"/>
</dbReference>
<evidence type="ECO:0000256" key="3">
    <source>
        <dbReference type="ARBA" id="ARBA00023163"/>
    </source>
</evidence>
<evidence type="ECO:0000259" key="4">
    <source>
        <dbReference type="PROSITE" id="PS50042"/>
    </source>
</evidence>
<dbReference type="Gene3D" id="2.60.120.10">
    <property type="entry name" value="Jelly Rolls"/>
    <property type="match status" value="1"/>
</dbReference>
<dbReference type="InterPro" id="IPR000595">
    <property type="entry name" value="cNMP-bd_dom"/>
</dbReference>
<dbReference type="Pfam" id="PF00027">
    <property type="entry name" value="cNMP_binding"/>
    <property type="match status" value="1"/>
</dbReference>
<keyword evidence="3" id="KW-0804">Transcription</keyword>
<feature type="domain" description="HTH crp-type" evidence="5">
    <location>
        <begin position="170"/>
        <end position="241"/>
    </location>
</feature>
<dbReference type="OrthoDB" id="9127033at2"/>
<evidence type="ECO:0000313" key="6">
    <source>
        <dbReference type="EMBL" id="RBL88320.1"/>
    </source>
</evidence>
<dbReference type="SMART" id="SM00419">
    <property type="entry name" value="HTH_CRP"/>
    <property type="match status" value="1"/>
</dbReference>
<evidence type="ECO:0008006" key="8">
    <source>
        <dbReference type="Google" id="ProtNLM"/>
    </source>
</evidence>
<gene>
    <name evidence="6" type="ORF">DF182_17140</name>
</gene>
<evidence type="ECO:0000256" key="1">
    <source>
        <dbReference type="ARBA" id="ARBA00023015"/>
    </source>
</evidence>
<evidence type="ECO:0000259" key="5">
    <source>
        <dbReference type="PROSITE" id="PS51063"/>
    </source>
</evidence>
<keyword evidence="1" id="KW-0805">Transcription regulation</keyword>
<organism evidence="6 7">
    <name type="scientific">Chitinophaga flava</name>
    <dbReference type="NCBI Taxonomy" id="2259036"/>
    <lineage>
        <taxon>Bacteria</taxon>
        <taxon>Pseudomonadati</taxon>
        <taxon>Bacteroidota</taxon>
        <taxon>Chitinophagia</taxon>
        <taxon>Chitinophagales</taxon>
        <taxon>Chitinophagaceae</taxon>
        <taxon>Chitinophaga</taxon>
    </lineage>
</organism>
<reference evidence="6 7" key="1">
    <citation type="submission" date="2018-05" db="EMBL/GenBank/DDBJ databases">
        <title>Chitinophaga sp. K3CV102501T nov., isolated from isolated from a monsoon evergreen broad-leaved forest soil.</title>
        <authorList>
            <person name="Lv Y."/>
        </authorList>
    </citation>
    <scope>NUCLEOTIDE SEQUENCE [LARGE SCALE GENOMIC DNA]</scope>
    <source>
        <strain evidence="6 7">GDMCC 1.1325</strain>
    </source>
</reference>
<dbReference type="Pfam" id="PF13545">
    <property type="entry name" value="HTH_Crp_2"/>
    <property type="match status" value="1"/>
</dbReference>
<sequence length="256" mass="29121">MYCHVLINSVKMKKVMIIEEEADCKHSLTPIMHSFNPVTTVDELLKAQVDDGNVTSVKKKRIIYSEGKTAASIFYILKGKVKTSKWNEEGKELITGLYHEGDFIGFNALLDSGRYRETAEVIEDAELIIISRTDLEYHFEYNSSFLRKFLDILAANIAEKQEQMLRMAYSPLRKKVAEALLITYKKYNPSNKGEFSMNISRCNLAALAGVAKESLIRTLGDLRDENVVQIKDGKIIVTDIRKLEHLIYCSDGRSNI</sequence>
<dbReference type="Gene3D" id="1.10.10.10">
    <property type="entry name" value="Winged helix-like DNA-binding domain superfamily/Winged helix DNA-binding domain"/>
    <property type="match status" value="1"/>
</dbReference>
<dbReference type="InterPro" id="IPR036388">
    <property type="entry name" value="WH-like_DNA-bd_sf"/>
</dbReference>
<dbReference type="InterPro" id="IPR012318">
    <property type="entry name" value="HTH_CRP"/>
</dbReference>
<dbReference type="InterPro" id="IPR018490">
    <property type="entry name" value="cNMP-bd_dom_sf"/>
</dbReference>
<dbReference type="GO" id="GO:0003677">
    <property type="term" value="F:DNA binding"/>
    <property type="evidence" value="ECO:0007669"/>
    <property type="project" value="UniProtKB-KW"/>
</dbReference>
<dbReference type="InterPro" id="IPR014710">
    <property type="entry name" value="RmlC-like_jellyroll"/>
</dbReference>
<accession>A0A365XQA3</accession>
<dbReference type="Proteomes" id="UP000253410">
    <property type="component" value="Unassembled WGS sequence"/>
</dbReference>
<dbReference type="InterPro" id="IPR050397">
    <property type="entry name" value="Env_Response_Regulators"/>
</dbReference>
<evidence type="ECO:0000313" key="7">
    <source>
        <dbReference type="Proteomes" id="UP000253410"/>
    </source>
</evidence>
<dbReference type="GO" id="GO:0005829">
    <property type="term" value="C:cytosol"/>
    <property type="evidence" value="ECO:0007669"/>
    <property type="project" value="TreeGrafter"/>
</dbReference>
<dbReference type="PROSITE" id="PS50042">
    <property type="entry name" value="CNMP_BINDING_3"/>
    <property type="match status" value="1"/>
</dbReference>
<dbReference type="GO" id="GO:0003700">
    <property type="term" value="F:DNA-binding transcription factor activity"/>
    <property type="evidence" value="ECO:0007669"/>
    <property type="project" value="TreeGrafter"/>
</dbReference>
<evidence type="ECO:0000256" key="2">
    <source>
        <dbReference type="ARBA" id="ARBA00023125"/>
    </source>
</evidence>
<keyword evidence="7" id="KW-1185">Reference proteome</keyword>
<protein>
    <recommendedName>
        <fullName evidence="8">Crp/Fnr family transcriptional regulator</fullName>
    </recommendedName>
</protein>
<dbReference type="CDD" id="cd00038">
    <property type="entry name" value="CAP_ED"/>
    <property type="match status" value="1"/>
</dbReference>
<name>A0A365XQA3_9BACT</name>
<proteinExistence type="predicted"/>
<dbReference type="SMART" id="SM00100">
    <property type="entry name" value="cNMP"/>
    <property type="match status" value="1"/>
</dbReference>
<dbReference type="SUPFAM" id="SSF51206">
    <property type="entry name" value="cAMP-binding domain-like"/>
    <property type="match status" value="1"/>
</dbReference>